<protein>
    <submittedName>
        <fullName evidence="3">tRNA 2-thiocytidine(32) synthetase TtcA</fullName>
    </submittedName>
</protein>
<evidence type="ECO:0000259" key="2">
    <source>
        <dbReference type="Pfam" id="PF01171"/>
    </source>
</evidence>
<dbReference type="InterPro" id="IPR011063">
    <property type="entry name" value="TilS/TtcA_N"/>
</dbReference>
<dbReference type="AlphaFoldDB" id="A0A2T3FTS5"/>
<gene>
    <name evidence="3" type="ORF">C7U56_01525</name>
</gene>
<dbReference type="PANTHER" id="PTHR43686">
    <property type="entry name" value="SULFURTRANSFERASE-RELATED"/>
    <property type="match status" value="1"/>
</dbReference>
<keyword evidence="4" id="KW-1185">Reference proteome</keyword>
<dbReference type="GO" id="GO:0016740">
    <property type="term" value="F:transferase activity"/>
    <property type="evidence" value="ECO:0007669"/>
    <property type="project" value="UniProtKB-KW"/>
</dbReference>
<dbReference type="PANTHER" id="PTHR43686:SF1">
    <property type="entry name" value="AMINOTRAN_5 DOMAIN-CONTAINING PROTEIN"/>
    <property type="match status" value="1"/>
</dbReference>
<dbReference type="Proteomes" id="UP000241048">
    <property type="component" value="Unassembled WGS sequence"/>
</dbReference>
<evidence type="ECO:0000313" key="3">
    <source>
        <dbReference type="EMBL" id="PST38664.1"/>
    </source>
</evidence>
<evidence type="ECO:0000256" key="1">
    <source>
        <dbReference type="ARBA" id="ARBA00022679"/>
    </source>
</evidence>
<evidence type="ECO:0000313" key="4">
    <source>
        <dbReference type="Proteomes" id="UP000241048"/>
    </source>
</evidence>
<proteinExistence type="predicted"/>
<dbReference type="GO" id="GO:0008033">
    <property type="term" value="P:tRNA processing"/>
    <property type="evidence" value="ECO:0007669"/>
    <property type="project" value="InterPro"/>
</dbReference>
<dbReference type="PIRSF" id="PIRSF004976">
    <property type="entry name" value="ATPase_YdaO"/>
    <property type="match status" value="1"/>
</dbReference>
<dbReference type="InterPro" id="IPR014729">
    <property type="entry name" value="Rossmann-like_a/b/a_fold"/>
</dbReference>
<organism evidence="3 4">
    <name type="scientific">Clostridium fessum</name>
    <dbReference type="NCBI Taxonomy" id="2126740"/>
    <lineage>
        <taxon>Bacteria</taxon>
        <taxon>Bacillati</taxon>
        <taxon>Bacillota</taxon>
        <taxon>Clostridia</taxon>
        <taxon>Eubacteriales</taxon>
        <taxon>Clostridiaceae</taxon>
        <taxon>Clostridium</taxon>
    </lineage>
</organism>
<reference evidence="3 4" key="1">
    <citation type="submission" date="2018-03" db="EMBL/GenBank/DDBJ databases">
        <title>Lachnoclostridium SNUG30386 gen.nov., sp.nov., isolated from human faeces.</title>
        <authorList>
            <person name="Seo B."/>
            <person name="Jeon K."/>
            <person name="Ko G."/>
        </authorList>
    </citation>
    <scope>NUCLEOTIDE SEQUENCE [LARGE SCALE GENOMIC DNA]</scope>
    <source>
        <strain evidence="3 4">SNUG30386</strain>
    </source>
</reference>
<accession>A0A2T3FTS5</accession>
<dbReference type="Pfam" id="PF01171">
    <property type="entry name" value="ATP_bind_3"/>
    <property type="match status" value="1"/>
</dbReference>
<feature type="domain" description="tRNA(Ile)-lysidine/2-thiocytidine synthase N-terminal" evidence="2">
    <location>
        <begin position="25"/>
        <end position="222"/>
    </location>
</feature>
<sequence>MKLQRLLSLTRQAVDDYRLIQSGDKIAIGISGGKDSLTLLYALQGLRRFYPEPFELCAITVDLGFQALSPEVSNRLSPTLSSDAAAFDLKPVQELCDELNVPYTVVPTEIGKILFETRQESNPCALCAKMRKGALNEAALKLGCNKIAYAHHRDDLIETMLLSLIYEGRFYSFSPKNHLDKTGLTLIRPLMYVQEADVIGFKNKYHLPVCKNPCPVDGKTKREYVKQLTKKLNHDSPGVKDRFFHAIIDGNNPGWPERTDRHLKNLIHSDLSSSPKEEL</sequence>
<dbReference type="EMBL" id="PYLO01000001">
    <property type="protein sequence ID" value="PST38664.1"/>
    <property type="molecule type" value="Genomic_DNA"/>
</dbReference>
<keyword evidence="1" id="KW-0808">Transferase</keyword>
<comment type="caution">
    <text evidence="3">The sequence shown here is derived from an EMBL/GenBank/DDBJ whole genome shotgun (WGS) entry which is preliminary data.</text>
</comment>
<dbReference type="SUPFAM" id="SSF52402">
    <property type="entry name" value="Adenine nucleotide alpha hydrolases-like"/>
    <property type="match status" value="1"/>
</dbReference>
<name>A0A2T3FTS5_9CLOT</name>
<dbReference type="CDD" id="cd24138">
    <property type="entry name" value="TtcA-like"/>
    <property type="match status" value="1"/>
</dbReference>
<dbReference type="RefSeq" id="WP_106999867.1">
    <property type="nucleotide sequence ID" value="NZ_JAQDZI010000001.1"/>
</dbReference>
<dbReference type="InterPro" id="IPR035107">
    <property type="entry name" value="tRNA_thiolation_TtcA_Ctu1"/>
</dbReference>
<dbReference type="Gene3D" id="3.40.50.620">
    <property type="entry name" value="HUPs"/>
    <property type="match status" value="1"/>
</dbReference>